<dbReference type="RefSeq" id="WP_184821631.1">
    <property type="nucleotide sequence ID" value="NZ_BMTI01000006.1"/>
</dbReference>
<feature type="region of interest" description="Disordered" evidence="1">
    <location>
        <begin position="1"/>
        <end position="81"/>
    </location>
</feature>
<feature type="compositionally biased region" description="Basic and acidic residues" evidence="1">
    <location>
        <begin position="52"/>
        <end position="62"/>
    </location>
</feature>
<sequence>MAQWGAGRIADGTLGPATGVHPLRADVAHGIGRPEELHPLVSCAHDPDEQEEGRGRPADMAREGLPTIAYLSEPTVSAKAR</sequence>
<dbReference type="EMBL" id="JACHJI010000005">
    <property type="protein sequence ID" value="MBB4899166.1"/>
    <property type="molecule type" value="Genomic_DNA"/>
</dbReference>
<comment type="caution">
    <text evidence="2">The sequence shown here is derived from an EMBL/GenBank/DDBJ whole genome shotgun (WGS) entry which is preliminary data.</text>
</comment>
<dbReference type="Proteomes" id="UP000579523">
    <property type="component" value="Unassembled WGS sequence"/>
</dbReference>
<name>A0A7W7PQ34_9ACTN</name>
<feature type="compositionally biased region" description="Basic and acidic residues" evidence="1">
    <location>
        <begin position="23"/>
        <end position="38"/>
    </location>
</feature>
<organism evidence="2 3">
    <name type="scientific">Streptomyces griseomycini</name>
    <dbReference type="NCBI Taxonomy" id="66895"/>
    <lineage>
        <taxon>Bacteria</taxon>
        <taxon>Bacillati</taxon>
        <taxon>Actinomycetota</taxon>
        <taxon>Actinomycetes</taxon>
        <taxon>Kitasatosporales</taxon>
        <taxon>Streptomycetaceae</taxon>
        <taxon>Streptomyces</taxon>
    </lineage>
</organism>
<keyword evidence="3" id="KW-1185">Reference proteome</keyword>
<accession>A0A7W7PQ34</accession>
<dbReference type="AlphaFoldDB" id="A0A7W7PQ34"/>
<proteinExistence type="predicted"/>
<evidence type="ECO:0000256" key="1">
    <source>
        <dbReference type="SAM" id="MobiDB-lite"/>
    </source>
</evidence>
<gene>
    <name evidence="2" type="ORF">FHS37_003226</name>
</gene>
<protein>
    <submittedName>
        <fullName evidence="2">Uncharacterized protein</fullName>
    </submittedName>
</protein>
<evidence type="ECO:0000313" key="3">
    <source>
        <dbReference type="Proteomes" id="UP000579523"/>
    </source>
</evidence>
<reference evidence="2 3" key="1">
    <citation type="submission" date="2020-08" db="EMBL/GenBank/DDBJ databases">
        <title>Genomic Encyclopedia of Type Strains, Phase III (KMG-III): the genomes of soil and plant-associated and newly described type strains.</title>
        <authorList>
            <person name="Whitman W."/>
        </authorList>
    </citation>
    <scope>NUCLEOTIDE SEQUENCE [LARGE SCALE GENOMIC DNA]</scope>
    <source>
        <strain evidence="2 3">CECT 3273</strain>
    </source>
</reference>
<evidence type="ECO:0000313" key="2">
    <source>
        <dbReference type="EMBL" id="MBB4899166.1"/>
    </source>
</evidence>